<dbReference type="InterPro" id="IPR015422">
    <property type="entry name" value="PyrdxlP-dep_Trfase_small"/>
</dbReference>
<dbReference type="CDD" id="cd00609">
    <property type="entry name" value="AAT_like"/>
    <property type="match status" value="1"/>
</dbReference>
<dbReference type="InterPro" id="IPR004839">
    <property type="entry name" value="Aminotransferase_I/II_large"/>
</dbReference>
<name>A0A1Q3DCI4_CEPFO</name>
<evidence type="ECO:0000256" key="7">
    <source>
        <dbReference type="ARBA" id="ARBA00049185"/>
    </source>
</evidence>
<dbReference type="Proteomes" id="UP000187406">
    <property type="component" value="Unassembled WGS sequence"/>
</dbReference>
<dbReference type="Gene3D" id="3.90.1150.10">
    <property type="entry name" value="Aspartate Aminotransferase, domain 1"/>
    <property type="match status" value="1"/>
</dbReference>
<dbReference type="PANTHER" id="PTHR11879">
    <property type="entry name" value="ASPARTATE AMINOTRANSFERASE"/>
    <property type="match status" value="1"/>
</dbReference>
<keyword evidence="4 9" id="KW-0032">Aminotransferase</keyword>
<accession>A0A1Q3DCI4</accession>
<comment type="miscellaneous">
    <text evidence="9">In eukaryotes there are cytoplasmic, mitochondrial and chloroplastic isozymes.</text>
</comment>
<dbReference type="PRINTS" id="PR00799">
    <property type="entry name" value="TRANSAMINASE"/>
</dbReference>
<evidence type="ECO:0000256" key="3">
    <source>
        <dbReference type="ARBA" id="ARBA00011738"/>
    </source>
</evidence>
<feature type="compositionally biased region" description="Polar residues" evidence="10">
    <location>
        <begin position="13"/>
        <end position="24"/>
    </location>
</feature>
<dbReference type="InterPro" id="IPR004838">
    <property type="entry name" value="NHTrfase_class1_PyrdxlP-BS"/>
</dbReference>
<feature type="domain" description="Aminotransferase class I/classII large" evidence="11">
    <location>
        <begin position="57"/>
        <end position="423"/>
    </location>
</feature>
<dbReference type="PANTHER" id="PTHR11879:SF44">
    <property type="entry name" value="ASPARTATE AMINOTRANSFERASE"/>
    <property type="match status" value="1"/>
</dbReference>
<evidence type="ECO:0000313" key="12">
    <source>
        <dbReference type="EMBL" id="GAV90256.1"/>
    </source>
</evidence>
<dbReference type="GO" id="GO:0006520">
    <property type="term" value="P:amino acid metabolic process"/>
    <property type="evidence" value="ECO:0007669"/>
    <property type="project" value="InterPro"/>
</dbReference>
<dbReference type="InterPro" id="IPR015421">
    <property type="entry name" value="PyrdxlP-dep_Trfase_major"/>
</dbReference>
<dbReference type="STRING" id="3775.A0A1Q3DCI4"/>
<evidence type="ECO:0000256" key="8">
    <source>
        <dbReference type="ARBA" id="ARBA00053140"/>
    </source>
</evidence>
<protein>
    <recommendedName>
        <fullName evidence="9">Aspartate aminotransferase</fullName>
        <ecNumber evidence="9">2.6.1.1</ecNumber>
    </recommendedName>
</protein>
<sequence>MDHQNSMEDDETTNSATDASSTPKIHTTSVFQHVPLAPEIPVYAVMAACSKDPSPLKVNLGMGVYRTEEGKPVMLNVVREAEQQLVNDLSAIKEYLPITGIAEYNQLSAKLTFGADSSAIKEDRVTTVQCLSGSGSLRIGADFLARHHHNHTIYISEPTYRNHPNFFLIAGFEVKYYRYYDPKTCGLDFQGLLEDLGSASSGSVVLLQACGHNPTGVDPTLQQWEQIRQLMRSRELLPFFDCAYQGFVSGNLDVDAQSVRLFVADGGECLAAQSYSKIMGVYGERVGALHLVCKTADLASKVEGQLKLVIRPMYSNPPIHGASIVAAILKDRDLYNQWTIELKAMVDRITSIRRQLFSVLYCRGTPGDWTHIMKQVGMFTLSGLNAEQVAFMTKDYHIYMSSDGRINMAGLSAKTVPYVADAIHAAVTRMSKSVI</sequence>
<comment type="similarity">
    <text evidence="2">Belongs to the class-I pyridoxal-phosphate-dependent aminotransferase family.</text>
</comment>
<keyword evidence="6" id="KW-0663">Pyridoxal phosphate</keyword>
<dbReference type="InterPro" id="IPR000796">
    <property type="entry name" value="Asp_trans"/>
</dbReference>
<dbReference type="Gene3D" id="3.40.640.10">
    <property type="entry name" value="Type I PLP-dependent aspartate aminotransferase-like (Major domain)"/>
    <property type="match status" value="1"/>
</dbReference>
<comment type="subunit">
    <text evidence="3 9">Homodimer.</text>
</comment>
<dbReference type="InterPro" id="IPR015424">
    <property type="entry name" value="PyrdxlP-dep_Trfase"/>
</dbReference>
<gene>
    <name evidence="12" type="ORF">CFOL_v3_33665</name>
</gene>
<evidence type="ECO:0000313" key="13">
    <source>
        <dbReference type="Proteomes" id="UP000187406"/>
    </source>
</evidence>
<keyword evidence="5 9" id="KW-0808">Transferase</keyword>
<comment type="cofactor">
    <cofactor evidence="1">
        <name>pyridoxal 5'-phosphate</name>
        <dbReference type="ChEBI" id="CHEBI:597326"/>
    </cofactor>
</comment>
<dbReference type="PROSITE" id="PS00105">
    <property type="entry name" value="AA_TRANSFER_CLASS_1"/>
    <property type="match status" value="1"/>
</dbReference>
<organism evidence="12 13">
    <name type="scientific">Cephalotus follicularis</name>
    <name type="common">Albany pitcher plant</name>
    <dbReference type="NCBI Taxonomy" id="3775"/>
    <lineage>
        <taxon>Eukaryota</taxon>
        <taxon>Viridiplantae</taxon>
        <taxon>Streptophyta</taxon>
        <taxon>Embryophyta</taxon>
        <taxon>Tracheophyta</taxon>
        <taxon>Spermatophyta</taxon>
        <taxon>Magnoliopsida</taxon>
        <taxon>eudicotyledons</taxon>
        <taxon>Gunneridae</taxon>
        <taxon>Pentapetalae</taxon>
        <taxon>rosids</taxon>
        <taxon>fabids</taxon>
        <taxon>Oxalidales</taxon>
        <taxon>Cephalotaceae</taxon>
        <taxon>Cephalotus</taxon>
    </lineage>
</organism>
<dbReference type="AlphaFoldDB" id="A0A1Q3DCI4"/>
<evidence type="ECO:0000256" key="9">
    <source>
        <dbReference type="RuleBase" id="RU000480"/>
    </source>
</evidence>
<dbReference type="Pfam" id="PF00155">
    <property type="entry name" value="Aminotran_1_2"/>
    <property type="match status" value="1"/>
</dbReference>
<proteinExistence type="inferred from homology"/>
<comment type="catalytic activity">
    <reaction evidence="7 9">
        <text>L-aspartate + 2-oxoglutarate = oxaloacetate + L-glutamate</text>
        <dbReference type="Rhea" id="RHEA:21824"/>
        <dbReference type="ChEBI" id="CHEBI:16452"/>
        <dbReference type="ChEBI" id="CHEBI:16810"/>
        <dbReference type="ChEBI" id="CHEBI:29985"/>
        <dbReference type="ChEBI" id="CHEBI:29991"/>
        <dbReference type="EC" id="2.6.1.1"/>
    </reaction>
</comment>
<evidence type="ECO:0000256" key="6">
    <source>
        <dbReference type="ARBA" id="ARBA00022898"/>
    </source>
</evidence>
<dbReference type="GO" id="GO:0030170">
    <property type="term" value="F:pyridoxal phosphate binding"/>
    <property type="evidence" value="ECO:0007669"/>
    <property type="project" value="InterPro"/>
</dbReference>
<comment type="caution">
    <text evidence="12">The sequence shown here is derived from an EMBL/GenBank/DDBJ whole genome shotgun (WGS) entry which is preliminary data.</text>
</comment>
<evidence type="ECO:0000256" key="2">
    <source>
        <dbReference type="ARBA" id="ARBA00007441"/>
    </source>
</evidence>
<dbReference type="NCBIfam" id="NF006719">
    <property type="entry name" value="PRK09257.1"/>
    <property type="match status" value="1"/>
</dbReference>
<feature type="region of interest" description="Disordered" evidence="10">
    <location>
        <begin position="1"/>
        <end position="24"/>
    </location>
</feature>
<evidence type="ECO:0000256" key="1">
    <source>
        <dbReference type="ARBA" id="ARBA00001933"/>
    </source>
</evidence>
<dbReference type="GO" id="GO:0005739">
    <property type="term" value="C:mitochondrion"/>
    <property type="evidence" value="ECO:0007669"/>
    <property type="project" value="TreeGrafter"/>
</dbReference>
<dbReference type="EC" id="2.6.1.1" evidence="9"/>
<reference evidence="13" key="1">
    <citation type="submission" date="2016-04" db="EMBL/GenBank/DDBJ databases">
        <title>Cephalotus genome sequencing.</title>
        <authorList>
            <person name="Fukushima K."/>
            <person name="Hasebe M."/>
            <person name="Fang X."/>
        </authorList>
    </citation>
    <scope>NUCLEOTIDE SEQUENCE [LARGE SCALE GENOMIC DNA]</scope>
    <source>
        <strain evidence="13">cv. St1</strain>
    </source>
</reference>
<evidence type="ECO:0000259" key="11">
    <source>
        <dbReference type="Pfam" id="PF00155"/>
    </source>
</evidence>
<comment type="function">
    <text evidence="8">Important for the metabolism of amino acids and Krebs-cycle related organic acids. In plants, it is involved in nitrogen metabolism and in aspects of carbon and energy metabolism.</text>
</comment>
<evidence type="ECO:0000256" key="4">
    <source>
        <dbReference type="ARBA" id="ARBA00022576"/>
    </source>
</evidence>
<dbReference type="InParanoid" id="A0A1Q3DCI4"/>
<dbReference type="GO" id="GO:0004069">
    <property type="term" value="F:L-aspartate:2-oxoglutarate aminotransferase activity"/>
    <property type="evidence" value="ECO:0007669"/>
    <property type="project" value="UniProtKB-EC"/>
</dbReference>
<dbReference type="EMBL" id="BDDD01006072">
    <property type="protein sequence ID" value="GAV90256.1"/>
    <property type="molecule type" value="Genomic_DNA"/>
</dbReference>
<keyword evidence="13" id="KW-1185">Reference proteome</keyword>
<dbReference type="SUPFAM" id="SSF53383">
    <property type="entry name" value="PLP-dependent transferases"/>
    <property type="match status" value="1"/>
</dbReference>
<dbReference type="OrthoDB" id="6752799at2759"/>
<dbReference type="FunFam" id="3.40.640.10:FF:000052">
    <property type="entry name" value="Aspartate aminotransferase"/>
    <property type="match status" value="1"/>
</dbReference>
<evidence type="ECO:0000256" key="10">
    <source>
        <dbReference type="SAM" id="MobiDB-lite"/>
    </source>
</evidence>
<evidence type="ECO:0000256" key="5">
    <source>
        <dbReference type="ARBA" id="ARBA00022679"/>
    </source>
</evidence>
<dbReference type="FunFam" id="3.90.1150.10:FF:000001">
    <property type="entry name" value="Aspartate aminotransferase"/>
    <property type="match status" value="1"/>
</dbReference>